<sequence length="62" mass="6524">MKNNRSIFAALIVAVLIALAILVAPVSATVKLTGILGYGVVLSLITMGFIEYGHGTRHNASR</sequence>
<name>A0A2U8E3V9_9BACT</name>
<dbReference type="KEGG" id="elut:CKA38_10340"/>
<evidence type="ECO:0000256" key="1">
    <source>
        <dbReference type="SAM" id="Phobius"/>
    </source>
</evidence>
<dbReference type="Proteomes" id="UP000244896">
    <property type="component" value="Chromosome"/>
</dbReference>
<organism evidence="2 3">
    <name type="scientific">Ereboglobus luteus</name>
    <dbReference type="NCBI Taxonomy" id="1796921"/>
    <lineage>
        <taxon>Bacteria</taxon>
        <taxon>Pseudomonadati</taxon>
        <taxon>Verrucomicrobiota</taxon>
        <taxon>Opitutia</taxon>
        <taxon>Opitutales</taxon>
        <taxon>Opitutaceae</taxon>
        <taxon>Ereboglobus</taxon>
    </lineage>
</organism>
<evidence type="ECO:0000313" key="2">
    <source>
        <dbReference type="EMBL" id="AWI09589.1"/>
    </source>
</evidence>
<dbReference type="EMBL" id="CP023004">
    <property type="protein sequence ID" value="AWI09589.1"/>
    <property type="molecule type" value="Genomic_DNA"/>
</dbReference>
<feature type="transmembrane region" description="Helical" evidence="1">
    <location>
        <begin position="7"/>
        <end position="26"/>
    </location>
</feature>
<evidence type="ECO:0000313" key="3">
    <source>
        <dbReference type="Proteomes" id="UP000244896"/>
    </source>
</evidence>
<keyword evidence="1" id="KW-0812">Transmembrane</keyword>
<gene>
    <name evidence="2" type="ORF">CKA38_10340</name>
</gene>
<protein>
    <submittedName>
        <fullName evidence="2">Uncharacterized protein</fullName>
    </submittedName>
</protein>
<dbReference type="RefSeq" id="WP_108825402.1">
    <property type="nucleotide sequence ID" value="NZ_CP023004.1"/>
</dbReference>
<reference evidence="2 3" key="1">
    <citation type="journal article" date="2018" name="Syst. Appl. Microbiol.">
        <title>Ereboglobus luteus gen. nov. sp. nov. from cockroach guts, and new insights into the oxygen relationship of the genera Opitutus and Didymococcus (Verrucomicrobia: Opitutaceae).</title>
        <authorList>
            <person name="Tegtmeier D."/>
            <person name="Belitz A."/>
            <person name="Radek R."/>
            <person name="Heimerl T."/>
            <person name="Brune A."/>
        </authorList>
    </citation>
    <scope>NUCLEOTIDE SEQUENCE [LARGE SCALE GENOMIC DNA]</scope>
    <source>
        <strain evidence="2 3">Ho45</strain>
    </source>
</reference>
<feature type="transmembrane region" description="Helical" evidence="1">
    <location>
        <begin position="32"/>
        <end position="52"/>
    </location>
</feature>
<accession>A0A2U8E3V9</accession>
<keyword evidence="1" id="KW-0472">Membrane</keyword>
<proteinExistence type="predicted"/>
<dbReference type="AlphaFoldDB" id="A0A2U8E3V9"/>
<keyword evidence="1" id="KW-1133">Transmembrane helix</keyword>
<keyword evidence="3" id="KW-1185">Reference proteome</keyword>